<dbReference type="HOGENOM" id="CLU_1982735_0_0_1"/>
<proteinExistence type="predicted"/>
<evidence type="ECO:0000313" key="1">
    <source>
        <dbReference type="EMBL" id="ESA11433.1"/>
    </source>
</evidence>
<accession>U9TYL4</accession>
<reference evidence="1" key="1">
    <citation type="submission" date="2013-07" db="EMBL/GenBank/DDBJ databases">
        <title>The genome of an arbuscular mycorrhizal fungus provides insights into the evolution of the oldest plant symbiosis.</title>
        <authorList>
            <consortium name="DOE Joint Genome Institute"/>
            <person name="Tisserant E."/>
            <person name="Malbreil M."/>
            <person name="Kuo A."/>
            <person name="Kohler A."/>
            <person name="Symeonidi A."/>
            <person name="Balestrini R."/>
            <person name="Charron P."/>
            <person name="Duensing N."/>
            <person name="Frei-dit-Frey N."/>
            <person name="Gianinazzi-Pearson V."/>
            <person name="Gilbert B."/>
            <person name="Handa Y."/>
            <person name="Hijri M."/>
            <person name="Kaul R."/>
            <person name="Kawaguchi M."/>
            <person name="Krajinski F."/>
            <person name="Lammers P."/>
            <person name="Lapierre D."/>
            <person name="Masclaux F.G."/>
            <person name="Murat C."/>
            <person name="Morin E."/>
            <person name="Ndikumana S."/>
            <person name="Pagni M."/>
            <person name="Petitpierre D."/>
            <person name="Requena N."/>
            <person name="Rosikiewicz P."/>
            <person name="Riley R."/>
            <person name="Saito K."/>
            <person name="San Clemente H."/>
            <person name="Shapiro H."/>
            <person name="van Tuinen D."/>
            <person name="Becard G."/>
            <person name="Bonfante P."/>
            <person name="Paszkowski U."/>
            <person name="Shachar-Hill Y."/>
            <person name="Young J.P."/>
            <person name="Sanders I.R."/>
            <person name="Henrissat B."/>
            <person name="Rensing S.A."/>
            <person name="Grigoriev I.V."/>
            <person name="Corradi N."/>
            <person name="Roux C."/>
            <person name="Martin F."/>
        </authorList>
    </citation>
    <scope>NUCLEOTIDE SEQUENCE</scope>
    <source>
        <strain evidence="1">DAOM 197198</strain>
    </source>
</reference>
<dbReference type="EMBL" id="KI286003">
    <property type="protein sequence ID" value="ESA11433.1"/>
    <property type="molecule type" value="Genomic_DNA"/>
</dbReference>
<name>U9TYL4_RHIID</name>
<protein>
    <submittedName>
        <fullName evidence="1">Uncharacterized protein</fullName>
    </submittedName>
</protein>
<gene>
    <name evidence="1" type="ORF">GLOINDRAFT_28285</name>
</gene>
<dbReference type="AlphaFoldDB" id="U9TYL4"/>
<sequence>MNSTIFGVKEQNKNKLEFLFKPLPRLNDQNGEFNCPVIEVVDTLIKEITIKFTIPEILNYVPLEVITTQCIFQFLKAHSTNRILPTYHVFVENNFIVSQEKDEPLKRKFGNCLKLNGTTFRFTSIE</sequence>
<organism evidence="1">
    <name type="scientific">Rhizophagus irregularis (strain DAOM 181602 / DAOM 197198 / MUCL 43194)</name>
    <name type="common">Arbuscular mycorrhizal fungus</name>
    <name type="synonym">Glomus intraradices</name>
    <dbReference type="NCBI Taxonomy" id="747089"/>
    <lineage>
        <taxon>Eukaryota</taxon>
        <taxon>Fungi</taxon>
        <taxon>Fungi incertae sedis</taxon>
        <taxon>Mucoromycota</taxon>
        <taxon>Glomeromycotina</taxon>
        <taxon>Glomeromycetes</taxon>
        <taxon>Glomerales</taxon>
        <taxon>Glomeraceae</taxon>
        <taxon>Rhizophagus</taxon>
    </lineage>
</organism>